<proteinExistence type="predicted"/>
<dbReference type="AlphaFoldDB" id="A0A554XQW7"/>
<gene>
    <name evidence="1" type="ORF">Tfont_00055</name>
</gene>
<evidence type="ECO:0000313" key="1">
    <source>
        <dbReference type="EMBL" id="TSE38229.1"/>
    </source>
</evidence>
<dbReference type="Proteomes" id="UP000316388">
    <property type="component" value="Unassembled WGS sequence"/>
</dbReference>
<name>A0A554XQW7_9BURK</name>
<organism evidence="1 2">
    <name type="scientific">Tepidimonas fonticaldi</name>
    <dbReference type="NCBI Taxonomy" id="1101373"/>
    <lineage>
        <taxon>Bacteria</taxon>
        <taxon>Pseudomonadati</taxon>
        <taxon>Pseudomonadota</taxon>
        <taxon>Betaproteobacteria</taxon>
        <taxon>Burkholderiales</taxon>
        <taxon>Tepidimonas</taxon>
    </lineage>
</organism>
<sequence>MLVRSQQAGLSLTLGLKMIDNIRSCYPMSDKRKEAA</sequence>
<reference evidence="1 2" key="1">
    <citation type="submission" date="2019-07" db="EMBL/GenBank/DDBJ databases">
        <title>Tepidimonas fonticaldi AT-A2 draft genome.</title>
        <authorList>
            <person name="Da Costa M.S."/>
            <person name="Froufe H.J.C."/>
            <person name="Egas C."/>
            <person name="Albuquerque L."/>
        </authorList>
    </citation>
    <scope>NUCLEOTIDE SEQUENCE [LARGE SCALE GENOMIC DNA]</scope>
    <source>
        <strain evidence="1 2">AT-A2</strain>
    </source>
</reference>
<evidence type="ECO:0000313" key="2">
    <source>
        <dbReference type="Proteomes" id="UP000316388"/>
    </source>
</evidence>
<protein>
    <submittedName>
        <fullName evidence="1">Uncharacterized protein</fullName>
    </submittedName>
</protein>
<accession>A0A554XQW7</accession>
<comment type="caution">
    <text evidence="1">The sequence shown here is derived from an EMBL/GenBank/DDBJ whole genome shotgun (WGS) entry which is preliminary data.</text>
</comment>
<dbReference type="EMBL" id="VJOO01000001">
    <property type="protein sequence ID" value="TSE38229.1"/>
    <property type="molecule type" value="Genomic_DNA"/>
</dbReference>